<reference evidence="2 3" key="1">
    <citation type="submission" date="2019-09" db="EMBL/GenBank/DDBJ databases">
        <authorList>
            <person name="Chandra G."/>
            <person name="Truman W A."/>
        </authorList>
    </citation>
    <scope>NUCLEOTIDE SEQUENCE [LARGE SCALE GENOMIC DNA]</scope>
    <source>
        <strain evidence="2">PS896</strain>
    </source>
</reference>
<name>A0A5E7M5Z5_PSEFL</name>
<evidence type="ECO:0000313" key="2">
    <source>
        <dbReference type="EMBL" id="VVP21021.1"/>
    </source>
</evidence>
<accession>A0A5E7M5Z5</accession>
<proteinExistence type="predicted"/>
<dbReference type="Proteomes" id="UP000377224">
    <property type="component" value="Unassembled WGS sequence"/>
</dbReference>
<feature type="compositionally biased region" description="Polar residues" evidence="1">
    <location>
        <begin position="941"/>
        <end position="954"/>
    </location>
</feature>
<sequence>MNSFSIETNNIGIFAVPLTIDGVGTGGALPPDAPVKGVIIRIPMWPNPSVIPGNFDLIEIMVLEPGASEAEEQIFHSERLPVPVTVPDFFILPPRYLQRDGDIRLRYRVTAQDTGNPDTSLPQWYIVSRLIPVNLLEPEFPSATIWGYLNCNSVPKVWETVQIKVPAQPGRFAEKDVVTLDWEGFQSLNGVRPIKGTAGRFSKTLTLADANSTDGFSFELTSQHYAKYIEPMARDASALATYTLHRNNTALGKSETGLVKFDRVVPGKSNFCGPVTSVLDVSESNKMLAKEVSSLQSRSFLLGDNVNYPINGMLMERTNMNMQAKLGTGVLALPPVIVGNLPDGRLTYEQLVVNKKITVHLTDIDDKGPDGAARIELYLFPKGTVPVEFDPTFVVVTKTKAAEPGGDWTFPIVFEVDIPARVREVFNANGDYTPFELSFFIYDAFDNVDTSSPHTEFLLDQTAPYQRQPGGPNGTGIRPTLLTLGAGFPPVIDDAWLLNPGNSGGLKLTIPTAYQKFEASKDKVNFYISTQTTFSLMQGEGAVVEDFPVPTGGVINVPLSYLSAMNEGSYFYSYNLIDLPGNVSNNSAITTLFRRVKTPAPVLEVPRIPVTGANGSVPITLSTAADPTKVIMEIDFPLNSLPGDRIIPYLTSDQAGAAIALPEQPIPPAGTAGPLLFELDFDIMSQLFGDANGTQEVEFEYWYELERSTITPNPTSASVFAIVDFSYAGPEQPNLPDLPNINISPVVVQGAGTPAPAPNTLGPAQAGIAATMNWPLWTDVNRPVTGREIVKFYYQDKQVGEPIPVRVGDTTVQTTLPWETIRLEGNGTGADARKAYITIEYPGSANVMKQKIPTDVQVTAIVINVPAPQLIVSAFRAASGTVVPERIITSINCPSLNHPVTVNGPMPPYQPRNLRIRIIRDANIPTGATVDLTFVGRTTNTPAGTDIPNTTITDSAPMPPTGDLEFRLTDYEAIKTIQLPSTAPGTRPATRYARIAYTVNGITSETIVPVALLNTSLVYCDIERPEVTP</sequence>
<dbReference type="AlphaFoldDB" id="A0A5E7M5Z5"/>
<evidence type="ECO:0000313" key="3">
    <source>
        <dbReference type="Proteomes" id="UP000377224"/>
    </source>
</evidence>
<gene>
    <name evidence="2" type="ORF">PS896_03841</name>
</gene>
<protein>
    <submittedName>
        <fullName evidence="2">Uncharacterized protein</fullName>
    </submittedName>
</protein>
<organism evidence="2 3">
    <name type="scientific">Pseudomonas fluorescens</name>
    <dbReference type="NCBI Taxonomy" id="294"/>
    <lineage>
        <taxon>Bacteria</taxon>
        <taxon>Pseudomonadati</taxon>
        <taxon>Pseudomonadota</taxon>
        <taxon>Gammaproteobacteria</taxon>
        <taxon>Pseudomonadales</taxon>
        <taxon>Pseudomonadaceae</taxon>
        <taxon>Pseudomonas</taxon>
    </lineage>
</organism>
<dbReference type="EMBL" id="CABVIN010000005">
    <property type="protein sequence ID" value="VVP21021.1"/>
    <property type="molecule type" value="Genomic_DNA"/>
</dbReference>
<dbReference type="RefSeq" id="WP_150648108.1">
    <property type="nucleotide sequence ID" value="NZ_CABVIN010000005.1"/>
</dbReference>
<evidence type="ECO:0000256" key="1">
    <source>
        <dbReference type="SAM" id="MobiDB-lite"/>
    </source>
</evidence>
<feature type="region of interest" description="Disordered" evidence="1">
    <location>
        <begin position="941"/>
        <end position="960"/>
    </location>
</feature>